<dbReference type="Proteomes" id="UP000703269">
    <property type="component" value="Unassembled WGS sequence"/>
</dbReference>
<reference evidence="2 3" key="1">
    <citation type="submission" date="2021-08" db="EMBL/GenBank/DDBJ databases">
        <title>Draft Genome Sequence of Phanerochaete sordida strain YK-624.</title>
        <authorList>
            <person name="Mori T."/>
            <person name="Dohra H."/>
            <person name="Suzuki T."/>
            <person name="Kawagishi H."/>
            <person name="Hirai H."/>
        </authorList>
    </citation>
    <scope>NUCLEOTIDE SEQUENCE [LARGE SCALE GENOMIC DNA]</scope>
    <source>
        <strain evidence="2 3">YK-624</strain>
    </source>
</reference>
<organism evidence="2 3">
    <name type="scientific">Phanerochaete sordida</name>
    <dbReference type="NCBI Taxonomy" id="48140"/>
    <lineage>
        <taxon>Eukaryota</taxon>
        <taxon>Fungi</taxon>
        <taxon>Dikarya</taxon>
        <taxon>Basidiomycota</taxon>
        <taxon>Agaricomycotina</taxon>
        <taxon>Agaricomycetes</taxon>
        <taxon>Polyporales</taxon>
        <taxon>Phanerochaetaceae</taxon>
        <taxon>Phanerochaete</taxon>
    </lineage>
</organism>
<dbReference type="EMBL" id="BPQB01000070">
    <property type="protein sequence ID" value="GJE97328.1"/>
    <property type="molecule type" value="Genomic_DNA"/>
</dbReference>
<feature type="region of interest" description="Disordered" evidence="1">
    <location>
        <begin position="1"/>
        <end position="41"/>
    </location>
</feature>
<protein>
    <submittedName>
        <fullName evidence="2">Uncharacterized protein</fullName>
    </submittedName>
</protein>
<proteinExistence type="predicted"/>
<feature type="compositionally biased region" description="Basic residues" evidence="1">
    <location>
        <begin position="223"/>
        <end position="232"/>
    </location>
</feature>
<dbReference type="AlphaFoldDB" id="A0A9P3GLU9"/>
<sequence>MRCRSRRGASRPACHVGGLSARRGRSSLRLRPPPAPSLARAPLVPRLDSRPLAPRLQRGYLHQHNARSTPRPCCPTSCEQRPRLANKHWRAHPADPASAACPLHPRRGRALFRLRPIIAEFAKQTAQARRSGTSPRVSPAYLCGRRCAVGRRRWAGPHRPQGPPLWPRSEAPCGAPASDGGRGRRRMRGEPVHEHTHGCGRAHALSCKPECIEKPNRAPAHFSRTHLQRRRTPPPPRAPARHHALARLARARSRPRLLPRAHAASRRGVRRRRRTGRTAWAAARASRRRARDARCIACRGAARSAGF</sequence>
<evidence type="ECO:0000313" key="3">
    <source>
        <dbReference type="Proteomes" id="UP000703269"/>
    </source>
</evidence>
<feature type="region of interest" description="Disordered" evidence="1">
    <location>
        <begin position="218"/>
        <end position="241"/>
    </location>
</feature>
<accession>A0A9P3GLU9</accession>
<evidence type="ECO:0000256" key="1">
    <source>
        <dbReference type="SAM" id="MobiDB-lite"/>
    </source>
</evidence>
<keyword evidence="3" id="KW-1185">Reference proteome</keyword>
<feature type="compositionally biased region" description="Basic and acidic residues" evidence="1">
    <location>
        <begin position="188"/>
        <end position="197"/>
    </location>
</feature>
<evidence type="ECO:0000313" key="2">
    <source>
        <dbReference type="EMBL" id="GJE97328.1"/>
    </source>
</evidence>
<gene>
    <name evidence="2" type="ORF">PsYK624_135440</name>
</gene>
<comment type="caution">
    <text evidence="2">The sequence shown here is derived from an EMBL/GenBank/DDBJ whole genome shotgun (WGS) entry which is preliminary data.</text>
</comment>
<name>A0A9P3GLU9_9APHY</name>
<feature type="region of interest" description="Disordered" evidence="1">
    <location>
        <begin position="154"/>
        <end position="198"/>
    </location>
</feature>